<organism evidence="1 2">
    <name type="scientific">Leptospira alexanderi serovar Manhao 3 str. L 60</name>
    <dbReference type="NCBI Taxonomy" id="1049759"/>
    <lineage>
        <taxon>Bacteria</taxon>
        <taxon>Pseudomonadati</taxon>
        <taxon>Spirochaetota</taxon>
        <taxon>Spirochaetia</taxon>
        <taxon>Leptospirales</taxon>
        <taxon>Leptospiraceae</taxon>
        <taxon>Leptospira</taxon>
    </lineage>
</organism>
<dbReference type="AlphaFoldDB" id="V6IB65"/>
<proteinExistence type="predicted"/>
<evidence type="ECO:0000313" key="1">
    <source>
        <dbReference type="EMBL" id="EQA61303.1"/>
    </source>
</evidence>
<dbReference type="EMBL" id="AHMT02000052">
    <property type="protein sequence ID" value="EQA61303.1"/>
    <property type="molecule type" value="Genomic_DNA"/>
</dbReference>
<comment type="caution">
    <text evidence="1">The sequence shown here is derived from an EMBL/GenBank/DDBJ whole genome shotgun (WGS) entry which is preliminary data.</text>
</comment>
<gene>
    <name evidence="1" type="ORF">LEP1GSC062_1610</name>
</gene>
<name>V6IB65_9LEPT</name>
<dbReference type="Proteomes" id="UP000018747">
    <property type="component" value="Unassembled WGS sequence"/>
</dbReference>
<reference evidence="1" key="1">
    <citation type="submission" date="2013-05" db="EMBL/GenBank/DDBJ databases">
        <authorList>
            <person name="Harkins D.M."/>
            <person name="Durkin A.S."/>
            <person name="Brinkac L.M."/>
            <person name="Haft D.H."/>
            <person name="Selengut J.D."/>
            <person name="Sanka R."/>
            <person name="DePew J."/>
            <person name="Purushe J."/>
            <person name="Hartskeerl R.A."/>
            <person name="Ahmed A."/>
            <person name="van der Linden H."/>
            <person name="Goris M.G.A."/>
            <person name="Vinetz J.M."/>
            <person name="Sutton G.G."/>
            <person name="Nierman W.C."/>
            <person name="Fouts D.E."/>
        </authorList>
    </citation>
    <scope>NUCLEOTIDE SEQUENCE [LARGE SCALE GENOMIC DNA]</scope>
    <source>
        <strain evidence="1">L 60</strain>
    </source>
</reference>
<evidence type="ECO:0000313" key="2">
    <source>
        <dbReference type="Proteomes" id="UP000018747"/>
    </source>
</evidence>
<keyword evidence="2" id="KW-1185">Reference proteome</keyword>
<accession>V6IB65</accession>
<sequence>MALLFEYIFGISSNWLLREEGDILFFPVNIGSKEDIDFLNRIYSRKGMKTLIENILHLSDRDLAVIQVTVEKLNS</sequence>
<protein>
    <submittedName>
        <fullName evidence="1">Uncharacterized protein</fullName>
    </submittedName>
</protein>